<dbReference type="Proteomes" id="UP000838756">
    <property type="component" value="Unassembled WGS sequence"/>
</dbReference>
<evidence type="ECO:0000313" key="4">
    <source>
        <dbReference type="Proteomes" id="UP000838756"/>
    </source>
</evidence>
<protein>
    <submittedName>
        <fullName evidence="3">Jg15467 protein</fullName>
    </submittedName>
</protein>
<reference evidence="3" key="1">
    <citation type="submission" date="2022-03" db="EMBL/GenBank/DDBJ databases">
        <authorList>
            <person name="Lindestad O."/>
        </authorList>
    </citation>
    <scope>NUCLEOTIDE SEQUENCE</scope>
</reference>
<sequence>MSLHINVIAVILVSAALCCLAGDIIIDSKDDECRSITSCSSCLTKNVCTWCVAKSLCTKQLCGNDNVIYPQQVPALMSGPDFCPRIASNEYMTYESGKREILTVKLAEIYLFMAFTPWKCKIQLNNKDVIVPAILVGESIFCESFEMKNDSEEPYTEGTVKVLWNYNKAFDGSLSFKVCRCDLEPNCIACNKKVKK</sequence>
<feature type="chain" id="PRO_5035930353" evidence="1">
    <location>
        <begin position="22"/>
        <end position="196"/>
    </location>
</feature>
<keyword evidence="4" id="KW-1185">Reference proteome</keyword>
<dbReference type="InterPro" id="IPR041362">
    <property type="entry name" value="TIG2_plexin"/>
</dbReference>
<gene>
    <name evidence="3" type="primary">jg15467</name>
    <name evidence="3" type="ORF">PAEG_LOCUS21545</name>
</gene>
<dbReference type="InterPro" id="IPR013783">
    <property type="entry name" value="Ig-like_fold"/>
</dbReference>
<organism evidence="3 4">
    <name type="scientific">Pararge aegeria aegeria</name>
    <dbReference type="NCBI Taxonomy" id="348720"/>
    <lineage>
        <taxon>Eukaryota</taxon>
        <taxon>Metazoa</taxon>
        <taxon>Ecdysozoa</taxon>
        <taxon>Arthropoda</taxon>
        <taxon>Hexapoda</taxon>
        <taxon>Insecta</taxon>
        <taxon>Pterygota</taxon>
        <taxon>Neoptera</taxon>
        <taxon>Endopterygota</taxon>
        <taxon>Lepidoptera</taxon>
        <taxon>Glossata</taxon>
        <taxon>Ditrysia</taxon>
        <taxon>Papilionoidea</taxon>
        <taxon>Nymphalidae</taxon>
        <taxon>Satyrinae</taxon>
        <taxon>Satyrini</taxon>
        <taxon>Parargina</taxon>
        <taxon>Pararge</taxon>
    </lineage>
</organism>
<dbReference type="Gene3D" id="2.60.40.10">
    <property type="entry name" value="Immunoglobulins"/>
    <property type="match status" value="1"/>
</dbReference>
<keyword evidence="1" id="KW-0732">Signal</keyword>
<feature type="domain" description="Plexin TIG" evidence="2">
    <location>
        <begin position="96"/>
        <end position="177"/>
    </location>
</feature>
<proteinExistence type="predicted"/>
<dbReference type="EMBL" id="CAKXAJ010025957">
    <property type="protein sequence ID" value="CAH2247297.1"/>
    <property type="molecule type" value="Genomic_DNA"/>
</dbReference>
<dbReference type="Pfam" id="PF18020">
    <property type="entry name" value="TIG_2"/>
    <property type="match status" value="1"/>
</dbReference>
<dbReference type="OrthoDB" id="7286622at2759"/>
<dbReference type="AlphaFoldDB" id="A0A8S4S6X3"/>
<name>A0A8S4S6X3_9NEOP</name>
<evidence type="ECO:0000313" key="3">
    <source>
        <dbReference type="EMBL" id="CAH2247297.1"/>
    </source>
</evidence>
<accession>A0A8S4S6X3</accession>
<comment type="caution">
    <text evidence="3">The sequence shown here is derived from an EMBL/GenBank/DDBJ whole genome shotgun (WGS) entry which is preliminary data.</text>
</comment>
<evidence type="ECO:0000256" key="1">
    <source>
        <dbReference type="SAM" id="SignalP"/>
    </source>
</evidence>
<feature type="signal peptide" evidence="1">
    <location>
        <begin position="1"/>
        <end position="21"/>
    </location>
</feature>
<evidence type="ECO:0000259" key="2">
    <source>
        <dbReference type="Pfam" id="PF18020"/>
    </source>
</evidence>